<feature type="domain" description="RNA polymerase sigma factor 70 region 4 type 2" evidence="6">
    <location>
        <begin position="138"/>
        <end position="189"/>
    </location>
</feature>
<proteinExistence type="inferred from homology"/>
<name>A0A1H2L6T4_9ACTN</name>
<dbReference type="STRING" id="419479.SAMN04488563_5313"/>
<dbReference type="SUPFAM" id="SSF88946">
    <property type="entry name" value="Sigma2 domain of RNA polymerase sigma factors"/>
    <property type="match status" value="1"/>
</dbReference>
<dbReference type="GO" id="GO:0003677">
    <property type="term" value="F:DNA binding"/>
    <property type="evidence" value="ECO:0007669"/>
    <property type="project" value="InterPro"/>
</dbReference>
<sequence length="196" mass="22207">MTKFRSAPAGGASRLADDALSGLLNRSAAGDEAAFEELYERTAPTIYGVAHQVIRNHAHAEEITHDVMLEVWRSSSRFRADRGSALSWVMMIAHRRAVDRVRQEQSATQRDLRDAELDERRAHDHVVETAEARLEVDQLHLCLGRLTPVQQESVRLAFYGGFTYREVARILDTPLGTVKTRLRDGLLRLRACMEDR</sequence>
<organism evidence="7 8">
    <name type="scientific">Jiangella alkaliphila</name>
    <dbReference type="NCBI Taxonomy" id="419479"/>
    <lineage>
        <taxon>Bacteria</taxon>
        <taxon>Bacillati</taxon>
        <taxon>Actinomycetota</taxon>
        <taxon>Actinomycetes</taxon>
        <taxon>Jiangellales</taxon>
        <taxon>Jiangellaceae</taxon>
        <taxon>Jiangella</taxon>
    </lineage>
</organism>
<dbReference type="PANTHER" id="PTHR43133:SF66">
    <property type="entry name" value="ECF RNA POLYMERASE SIGMA FACTOR SIGK"/>
    <property type="match status" value="1"/>
</dbReference>
<dbReference type="Gene3D" id="1.10.1740.10">
    <property type="match status" value="1"/>
</dbReference>
<dbReference type="Pfam" id="PF08281">
    <property type="entry name" value="Sigma70_r4_2"/>
    <property type="match status" value="1"/>
</dbReference>
<dbReference type="OrthoDB" id="9784272at2"/>
<dbReference type="AlphaFoldDB" id="A0A1H2L6T4"/>
<evidence type="ECO:0000313" key="7">
    <source>
        <dbReference type="EMBL" id="SDU76777.1"/>
    </source>
</evidence>
<keyword evidence="8" id="KW-1185">Reference proteome</keyword>
<dbReference type="Pfam" id="PF04542">
    <property type="entry name" value="Sigma70_r2"/>
    <property type="match status" value="1"/>
</dbReference>
<keyword evidence="4" id="KW-0804">Transcription</keyword>
<dbReference type="PANTHER" id="PTHR43133">
    <property type="entry name" value="RNA POLYMERASE ECF-TYPE SIGMA FACTO"/>
    <property type="match status" value="1"/>
</dbReference>
<dbReference type="InterPro" id="IPR013324">
    <property type="entry name" value="RNA_pol_sigma_r3/r4-like"/>
</dbReference>
<dbReference type="SUPFAM" id="SSF88659">
    <property type="entry name" value="Sigma3 and sigma4 domains of RNA polymerase sigma factors"/>
    <property type="match status" value="1"/>
</dbReference>
<feature type="domain" description="RNA polymerase sigma-70 region 2" evidence="5">
    <location>
        <begin position="38"/>
        <end position="105"/>
    </location>
</feature>
<dbReference type="NCBIfam" id="NF007228">
    <property type="entry name" value="PRK09646.1"/>
    <property type="match status" value="1"/>
</dbReference>
<protein>
    <submittedName>
        <fullName evidence="7">RNA polymerase sigma-70 factor, ECF subfamily</fullName>
    </submittedName>
</protein>
<evidence type="ECO:0000256" key="3">
    <source>
        <dbReference type="ARBA" id="ARBA00023082"/>
    </source>
</evidence>
<dbReference type="GO" id="GO:0006352">
    <property type="term" value="P:DNA-templated transcription initiation"/>
    <property type="evidence" value="ECO:0007669"/>
    <property type="project" value="InterPro"/>
</dbReference>
<comment type="similarity">
    <text evidence="1">Belongs to the sigma-70 factor family. ECF subfamily.</text>
</comment>
<evidence type="ECO:0000259" key="6">
    <source>
        <dbReference type="Pfam" id="PF08281"/>
    </source>
</evidence>
<dbReference type="InterPro" id="IPR039425">
    <property type="entry name" value="RNA_pol_sigma-70-like"/>
</dbReference>
<evidence type="ECO:0000256" key="4">
    <source>
        <dbReference type="ARBA" id="ARBA00023163"/>
    </source>
</evidence>
<keyword evidence="2" id="KW-0805">Transcription regulation</keyword>
<gene>
    <name evidence="7" type="ORF">SAMN04488563_5313</name>
</gene>
<evidence type="ECO:0000313" key="8">
    <source>
        <dbReference type="Proteomes" id="UP000182977"/>
    </source>
</evidence>
<dbReference type="InterPro" id="IPR013249">
    <property type="entry name" value="RNA_pol_sigma70_r4_t2"/>
</dbReference>
<reference evidence="8" key="1">
    <citation type="submission" date="2016-10" db="EMBL/GenBank/DDBJ databases">
        <authorList>
            <person name="Varghese N."/>
            <person name="Submissions S."/>
        </authorList>
    </citation>
    <scope>NUCLEOTIDE SEQUENCE [LARGE SCALE GENOMIC DNA]</scope>
    <source>
        <strain evidence="8">DSM 45079</strain>
    </source>
</reference>
<evidence type="ECO:0000256" key="2">
    <source>
        <dbReference type="ARBA" id="ARBA00023015"/>
    </source>
</evidence>
<dbReference type="EMBL" id="LT629791">
    <property type="protein sequence ID" value="SDU76777.1"/>
    <property type="molecule type" value="Genomic_DNA"/>
</dbReference>
<dbReference type="Proteomes" id="UP000182977">
    <property type="component" value="Chromosome I"/>
</dbReference>
<keyword evidence="3" id="KW-0731">Sigma factor</keyword>
<dbReference type="InterPro" id="IPR013325">
    <property type="entry name" value="RNA_pol_sigma_r2"/>
</dbReference>
<dbReference type="InterPro" id="IPR014284">
    <property type="entry name" value="RNA_pol_sigma-70_dom"/>
</dbReference>
<dbReference type="Gene3D" id="1.10.10.10">
    <property type="entry name" value="Winged helix-like DNA-binding domain superfamily/Winged helix DNA-binding domain"/>
    <property type="match status" value="1"/>
</dbReference>
<dbReference type="InterPro" id="IPR007627">
    <property type="entry name" value="RNA_pol_sigma70_r2"/>
</dbReference>
<dbReference type="InterPro" id="IPR036388">
    <property type="entry name" value="WH-like_DNA-bd_sf"/>
</dbReference>
<dbReference type="NCBIfam" id="TIGR02937">
    <property type="entry name" value="sigma70-ECF"/>
    <property type="match status" value="1"/>
</dbReference>
<accession>A0A1H2L6T4</accession>
<dbReference type="GO" id="GO:0016987">
    <property type="term" value="F:sigma factor activity"/>
    <property type="evidence" value="ECO:0007669"/>
    <property type="project" value="UniProtKB-KW"/>
</dbReference>
<evidence type="ECO:0000259" key="5">
    <source>
        <dbReference type="Pfam" id="PF04542"/>
    </source>
</evidence>
<evidence type="ECO:0000256" key="1">
    <source>
        <dbReference type="ARBA" id="ARBA00010641"/>
    </source>
</evidence>